<evidence type="ECO:0000313" key="4">
    <source>
        <dbReference type="Proteomes" id="UP000626109"/>
    </source>
</evidence>
<feature type="signal peptide" evidence="2">
    <location>
        <begin position="1"/>
        <end position="21"/>
    </location>
</feature>
<evidence type="ECO:0000256" key="1">
    <source>
        <dbReference type="SAM" id="MobiDB-lite"/>
    </source>
</evidence>
<comment type="caution">
    <text evidence="3">The sequence shown here is derived from an EMBL/GenBank/DDBJ whole genome shotgun (WGS) entry which is preliminary data.</text>
</comment>
<name>A0A813KLM8_POLGL</name>
<feature type="chain" id="PRO_5032293117" evidence="2">
    <location>
        <begin position="22"/>
        <end position="87"/>
    </location>
</feature>
<evidence type="ECO:0000256" key="2">
    <source>
        <dbReference type="SAM" id="SignalP"/>
    </source>
</evidence>
<gene>
    <name evidence="3" type="ORF">PGLA2088_LOCUS34446</name>
</gene>
<reference evidence="3" key="1">
    <citation type="submission" date="2021-02" db="EMBL/GenBank/DDBJ databases">
        <authorList>
            <person name="Dougan E. K."/>
            <person name="Rhodes N."/>
            <person name="Thang M."/>
            <person name="Chan C."/>
        </authorList>
    </citation>
    <scope>NUCLEOTIDE SEQUENCE</scope>
</reference>
<feature type="region of interest" description="Disordered" evidence="1">
    <location>
        <begin position="42"/>
        <end position="87"/>
    </location>
</feature>
<proteinExistence type="predicted"/>
<accession>A0A813KLM8</accession>
<keyword evidence="2" id="KW-0732">Signal</keyword>
<dbReference type="Proteomes" id="UP000626109">
    <property type="component" value="Unassembled WGS sequence"/>
</dbReference>
<dbReference type="AlphaFoldDB" id="A0A813KLM8"/>
<feature type="compositionally biased region" description="Low complexity" evidence="1">
    <location>
        <begin position="54"/>
        <end position="87"/>
    </location>
</feature>
<protein>
    <submittedName>
        <fullName evidence="3">Uncharacterized protein</fullName>
    </submittedName>
</protein>
<dbReference type="EMBL" id="CAJNNW010031354">
    <property type="protein sequence ID" value="CAE8707255.1"/>
    <property type="molecule type" value="Genomic_DNA"/>
</dbReference>
<sequence length="87" mass="9313">MTMSHMFQRALLLALLPQVMAVATDIKLPACPTDKDEASLLQVPPASASEQRVAKTAKTTTTAKTTAKTTISENNSKNNNDNSNKVP</sequence>
<organism evidence="3 4">
    <name type="scientific">Polarella glacialis</name>
    <name type="common">Dinoflagellate</name>
    <dbReference type="NCBI Taxonomy" id="89957"/>
    <lineage>
        <taxon>Eukaryota</taxon>
        <taxon>Sar</taxon>
        <taxon>Alveolata</taxon>
        <taxon>Dinophyceae</taxon>
        <taxon>Suessiales</taxon>
        <taxon>Suessiaceae</taxon>
        <taxon>Polarella</taxon>
    </lineage>
</organism>
<evidence type="ECO:0000313" key="3">
    <source>
        <dbReference type="EMBL" id="CAE8707255.1"/>
    </source>
</evidence>